<dbReference type="EMBL" id="MHLI01000007">
    <property type="protein sequence ID" value="OGZ05745.1"/>
    <property type="molecule type" value="Genomic_DNA"/>
</dbReference>
<reference evidence="7 8" key="1">
    <citation type="journal article" date="2016" name="Nat. Commun.">
        <title>Thousands of microbial genomes shed light on interconnected biogeochemical processes in an aquifer system.</title>
        <authorList>
            <person name="Anantharaman K."/>
            <person name="Brown C.T."/>
            <person name="Hug L.A."/>
            <person name="Sharon I."/>
            <person name="Castelle C.J."/>
            <person name="Probst A.J."/>
            <person name="Thomas B.C."/>
            <person name="Singh A."/>
            <person name="Wilkins M.J."/>
            <person name="Karaoz U."/>
            <person name="Brodie E.L."/>
            <person name="Williams K.H."/>
            <person name="Hubbard S.S."/>
            <person name="Banfield J.F."/>
        </authorList>
    </citation>
    <scope>NUCLEOTIDE SEQUENCE [LARGE SCALE GENOMIC DNA]</scope>
</reference>
<dbReference type="SUPFAM" id="SSF53187">
    <property type="entry name" value="Zn-dependent exopeptidases"/>
    <property type="match status" value="1"/>
</dbReference>
<dbReference type="GO" id="GO:0006596">
    <property type="term" value="P:polyamine biosynthetic process"/>
    <property type="evidence" value="ECO:0007669"/>
    <property type="project" value="UniProtKB-UniRule"/>
</dbReference>
<protein>
    <recommendedName>
        <fullName evidence="6">PABS domain-containing protein</fullName>
    </recommendedName>
</protein>
<dbReference type="NCBIfam" id="NF037959">
    <property type="entry name" value="MFS_SpdSyn"/>
    <property type="match status" value="1"/>
</dbReference>
<feature type="transmembrane region" description="Helical" evidence="5">
    <location>
        <begin position="15"/>
        <end position="33"/>
    </location>
</feature>
<dbReference type="Gene3D" id="3.40.50.150">
    <property type="entry name" value="Vaccinia Virus protein VP39"/>
    <property type="match status" value="1"/>
</dbReference>
<name>A0A1G2CWI8_9BACT</name>
<accession>A0A1G2CWI8</accession>
<evidence type="ECO:0000313" key="7">
    <source>
        <dbReference type="EMBL" id="OGZ05745.1"/>
    </source>
</evidence>
<keyword evidence="5" id="KW-0812">Transmembrane</keyword>
<dbReference type="CDD" id="cd02440">
    <property type="entry name" value="AdoMet_MTases"/>
    <property type="match status" value="1"/>
</dbReference>
<organism evidence="7 8">
    <name type="scientific">Candidatus Lloydbacteria bacterium RIFCSPHIGHO2_01_FULL_49_22</name>
    <dbReference type="NCBI Taxonomy" id="1798658"/>
    <lineage>
        <taxon>Bacteria</taxon>
        <taxon>Candidatus Lloydiibacteriota</taxon>
    </lineage>
</organism>
<feature type="transmembrane region" description="Helical" evidence="5">
    <location>
        <begin position="45"/>
        <end position="64"/>
    </location>
</feature>
<dbReference type="InterPro" id="IPR007484">
    <property type="entry name" value="Peptidase_M28"/>
</dbReference>
<dbReference type="PANTHER" id="PTHR43317">
    <property type="entry name" value="THERMOSPERMINE SYNTHASE ACAULIS5"/>
    <property type="match status" value="1"/>
</dbReference>
<dbReference type="PANTHER" id="PTHR43317:SF1">
    <property type="entry name" value="THERMOSPERMINE SYNTHASE ACAULIS5"/>
    <property type="match status" value="1"/>
</dbReference>
<keyword evidence="2 4" id="KW-0808">Transferase</keyword>
<evidence type="ECO:0000259" key="6">
    <source>
        <dbReference type="PROSITE" id="PS51006"/>
    </source>
</evidence>
<evidence type="ECO:0000256" key="1">
    <source>
        <dbReference type="ARBA" id="ARBA00007867"/>
    </source>
</evidence>
<evidence type="ECO:0000256" key="5">
    <source>
        <dbReference type="SAM" id="Phobius"/>
    </source>
</evidence>
<dbReference type="GO" id="GO:0010487">
    <property type="term" value="F:thermospermine synthase activity"/>
    <property type="evidence" value="ECO:0007669"/>
    <property type="project" value="TreeGrafter"/>
</dbReference>
<comment type="caution">
    <text evidence="7">The sequence shown here is derived from an EMBL/GenBank/DDBJ whole genome shotgun (WGS) entry which is preliminary data.</text>
</comment>
<keyword evidence="3 4" id="KW-0620">Polyamine biosynthesis</keyword>
<feature type="transmembrane region" description="Helical" evidence="5">
    <location>
        <begin position="156"/>
        <end position="176"/>
    </location>
</feature>
<feature type="transmembrane region" description="Helical" evidence="5">
    <location>
        <begin position="183"/>
        <end position="206"/>
    </location>
</feature>
<feature type="domain" description="PABS" evidence="6">
    <location>
        <begin position="295"/>
        <end position="460"/>
    </location>
</feature>
<dbReference type="Proteomes" id="UP000177122">
    <property type="component" value="Unassembled WGS sequence"/>
</dbReference>
<feature type="transmembrane region" description="Helical" evidence="5">
    <location>
        <begin position="212"/>
        <end position="233"/>
    </location>
</feature>
<sequence>MRKGSLYAWWDKYRLQSIVFVTGAAILVIEITATRILSPFYGNTIYTVSSVISVILAALSVGYWKGGIRADAKPTFQEFYNVIFKGGISLFVLYVLSLTILPIASGLFSIRTGPLIWSMVLFFMPGYLLGMLSPFAIKLGHEFRPHMGLGTMSGNIFFWSTAGSILGSLLAGFVLIPSIGISAILYGTTTLIVLLGGCGLVSTTTGARRRDAIFFLLLLLIAITATFIIARNADLDPRIRYMKDGVYEKLTVLDSIYAGRPARFFLQDRSGSGAIFLDGKDLTFDYTKYYALYRFTNPELARALVIGGGIYTIPKAIHGERANAQIDVVEIEPELESIAKEYFDLTETTSIRTHTMDGRRFLRESKDRYDLIFSDVYFSLYSIPTHFTTREFFQNAKEHLAPKGIFMANIIGSGATSDESLLFSELRTMKDVFPYVYVFAAESPASTQVQNFIVVGMADQLMPGIEERIRTSTDPFLASLNSHIFPIAGRSLEQYDILTDDFAPVDHLVTRFIADQNDQHAEESIPQRGRFTQFEGANAMTDIRTIVALGSREIGSEGNNALGNLLLKRMQDLHIDAARDSWVHVTDDNRPIPLSNIIARYNPEAKKRIILGTHYDSISRAYRDKKDPNAYMPGANNSASGVALLLEAARTLSLDHASSTLGIDFVFFDGEEGATALGGGDPNWTPLGSTHFAAMYPALYLAGKPDHAVLFDMVCDEDLGIAKEAYSYNAAKEEQSRFWDIGGALAPLVFDHSVKHKIGDDHLPLIAAGIPSFLVIDFDYEPWFNTTNDTPSHCSANSLTLVGETLMHYLASYQ</sequence>
<dbReference type="Pfam" id="PF01564">
    <property type="entry name" value="Spermine_synth"/>
    <property type="match status" value="1"/>
</dbReference>
<evidence type="ECO:0000256" key="2">
    <source>
        <dbReference type="ARBA" id="ARBA00022679"/>
    </source>
</evidence>
<feature type="active site" description="Proton acceptor" evidence="4">
    <location>
        <position position="375"/>
    </location>
</feature>
<keyword evidence="5" id="KW-0472">Membrane</keyword>
<evidence type="ECO:0000256" key="4">
    <source>
        <dbReference type="PROSITE-ProRule" id="PRU00354"/>
    </source>
</evidence>
<dbReference type="AlphaFoldDB" id="A0A1G2CWI8"/>
<proteinExistence type="inferred from homology"/>
<comment type="similarity">
    <text evidence="1">Belongs to the spermidine/spermine synthase family.</text>
</comment>
<dbReference type="SUPFAM" id="SSF53335">
    <property type="entry name" value="S-adenosyl-L-methionine-dependent methyltransferases"/>
    <property type="match status" value="1"/>
</dbReference>
<dbReference type="InterPro" id="IPR030374">
    <property type="entry name" value="PABS"/>
</dbReference>
<dbReference type="PROSITE" id="PS51006">
    <property type="entry name" value="PABS_2"/>
    <property type="match status" value="1"/>
</dbReference>
<gene>
    <name evidence="7" type="ORF">A2845_01190</name>
</gene>
<feature type="transmembrane region" description="Helical" evidence="5">
    <location>
        <begin position="84"/>
        <end position="108"/>
    </location>
</feature>
<dbReference type="Pfam" id="PF04389">
    <property type="entry name" value="Peptidase_M28"/>
    <property type="match status" value="1"/>
</dbReference>
<feature type="transmembrane region" description="Helical" evidence="5">
    <location>
        <begin position="115"/>
        <end position="136"/>
    </location>
</feature>
<dbReference type="Gene3D" id="3.40.630.10">
    <property type="entry name" value="Zn peptidases"/>
    <property type="match status" value="1"/>
</dbReference>
<keyword evidence="5" id="KW-1133">Transmembrane helix</keyword>
<evidence type="ECO:0000313" key="8">
    <source>
        <dbReference type="Proteomes" id="UP000177122"/>
    </source>
</evidence>
<dbReference type="InterPro" id="IPR029063">
    <property type="entry name" value="SAM-dependent_MTases_sf"/>
</dbReference>
<evidence type="ECO:0000256" key="3">
    <source>
        <dbReference type="ARBA" id="ARBA00023115"/>
    </source>
</evidence>